<evidence type="ECO:0000256" key="5">
    <source>
        <dbReference type="ARBA" id="ARBA00012064"/>
    </source>
</evidence>
<evidence type="ECO:0000256" key="23">
    <source>
        <dbReference type="ARBA" id="ARBA00083575"/>
    </source>
</evidence>
<evidence type="ECO:0000256" key="14">
    <source>
        <dbReference type="ARBA" id="ARBA00050938"/>
    </source>
</evidence>
<dbReference type="AlphaFoldDB" id="A0A6P8P567"/>
<evidence type="ECO:0000256" key="12">
    <source>
        <dbReference type="ARBA" id="ARBA00035949"/>
    </source>
</evidence>
<comment type="catalytic activity">
    <reaction evidence="12">
        <text>a (3E)-enoyl-CoA = a 4-saturated (2E)-enoyl-CoA</text>
        <dbReference type="Rhea" id="RHEA:45228"/>
        <dbReference type="ChEBI" id="CHEBI:58521"/>
        <dbReference type="ChEBI" id="CHEBI:85097"/>
        <dbReference type="EC" id="5.3.3.8"/>
    </reaction>
    <physiologicalReaction direction="left-to-right" evidence="12">
        <dbReference type="Rhea" id="RHEA:45229"/>
    </physiologicalReaction>
</comment>
<name>A0A6P8P567_GEOSA</name>
<dbReference type="GO" id="GO:0006635">
    <property type="term" value="P:fatty acid beta-oxidation"/>
    <property type="evidence" value="ECO:0007669"/>
    <property type="project" value="TreeGrafter"/>
</dbReference>
<evidence type="ECO:0000256" key="3">
    <source>
        <dbReference type="ARBA" id="ARBA00005254"/>
    </source>
</evidence>
<dbReference type="RefSeq" id="XP_033770268.1">
    <property type="nucleotide sequence ID" value="XM_033914377.1"/>
</dbReference>
<keyword evidence="9" id="KW-0443">Lipid metabolism</keyword>
<comment type="subcellular location">
    <subcellularLocation>
        <location evidence="1">Mitochondrion matrix</location>
    </subcellularLocation>
</comment>
<dbReference type="Pfam" id="PF00378">
    <property type="entry name" value="ECH_1"/>
    <property type="match status" value="1"/>
</dbReference>
<dbReference type="EC" id="5.3.3.8" evidence="5"/>
<dbReference type="Proteomes" id="UP000515159">
    <property type="component" value="Chromosome 11"/>
</dbReference>
<evidence type="ECO:0000313" key="25">
    <source>
        <dbReference type="Proteomes" id="UP000515159"/>
    </source>
</evidence>
<organism evidence="25 26">
    <name type="scientific">Geotrypetes seraphini</name>
    <name type="common">Gaboon caecilian</name>
    <name type="synonym">Caecilia seraphini</name>
    <dbReference type="NCBI Taxonomy" id="260995"/>
    <lineage>
        <taxon>Eukaryota</taxon>
        <taxon>Metazoa</taxon>
        <taxon>Chordata</taxon>
        <taxon>Craniata</taxon>
        <taxon>Vertebrata</taxon>
        <taxon>Euteleostomi</taxon>
        <taxon>Amphibia</taxon>
        <taxon>Gymnophiona</taxon>
        <taxon>Geotrypetes</taxon>
    </lineage>
</organism>
<dbReference type="KEGG" id="gsh:117345559"/>
<keyword evidence="10" id="KW-0496">Mitochondrion</keyword>
<dbReference type="CDD" id="cd06558">
    <property type="entry name" value="crotonase-like"/>
    <property type="match status" value="1"/>
</dbReference>
<comment type="catalytic activity">
    <reaction evidence="16">
        <text>(3Z)-dodecenoyl-CoA = (2E)-dodecenoyl-CoA</text>
        <dbReference type="Rhea" id="RHEA:23716"/>
        <dbReference type="ChEBI" id="CHEBI:57330"/>
        <dbReference type="ChEBI" id="CHEBI:58543"/>
        <dbReference type="EC" id="5.3.3.8"/>
    </reaction>
    <physiologicalReaction direction="left-to-right" evidence="16">
        <dbReference type="Rhea" id="RHEA:23717"/>
    </physiologicalReaction>
</comment>
<dbReference type="FunCoup" id="A0A6P8P567">
    <property type="interactions" value="672"/>
</dbReference>
<dbReference type="GO" id="GO:0004165">
    <property type="term" value="F:delta(3)-delta(2)-enoyl-CoA isomerase activity"/>
    <property type="evidence" value="ECO:0007669"/>
    <property type="project" value="UniProtKB-EC"/>
</dbReference>
<dbReference type="PANTHER" id="PTHR11941:SF45">
    <property type="entry name" value="ENOYL-COA DELTA ISOMERASE 1, MITOCHONDRIAL"/>
    <property type="match status" value="1"/>
</dbReference>
<evidence type="ECO:0000256" key="4">
    <source>
        <dbReference type="ARBA" id="ARBA00011233"/>
    </source>
</evidence>
<accession>A0A6P8P567</accession>
<keyword evidence="11" id="KW-0413">Isomerase</keyword>
<comment type="catalytic activity">
    <reaction evidence="15">
        <text>(2E)-tetradecenoyl-CoA = (3Z)-tetradecenoyl-CoA</text>
        <dbReference type="Rhea" id="RHEA:29847"/>
        <dbReference type="ChEBI" id="CHEBI:61405"/>
        <dbReference type="ChEBI" id="CHEBI:61968"/>
    </reaction>
    <physiologicalReaction direction="right-to-left" evidence="15">
        <dbReference type="Rhea" id="RHEA:29849"/>
    </physiologicalReaction>
</comment>
<comment type="catalytic activity">
    <reaction evidence="17">
        <text>(3Z)-octenoyl-CoA = (2E)-octenoyl-CoA</text>
        <dbReference type="Rhea" id="RHEA:46044"/>
        <dbReference type="ChEBI" id="CHEBI:62242"/>
        <dbReference type="ChEBI" id="CHEBI:85640"/>
    </reaction>
    <physiologicalReaction direction="left-to-right" evidence="17">
        <dbReference type="Rhea" id="RHEA:46045"/>
    </physiologicalReaction>
</comment>
<keyword evidence="6" id="KW-0276">Fatty acid metabolism</keyword>
<dbReference type="Gene3D" id="3.90.226.10">
    <property type="entry name" value="2-enoyl-CoA Hydratase, Chain A, domain 1"/>
    <property type="match status" value="1"/>
</dbReference>
<evidence type="ECO:0000256" key="19">
    <source>
        <dbReference type="ARBA" id="ARBA00068317"/>
    </source>
</evidence>
<gene>
    <name evidence="26" type="primary">LOC117345559</name>
</gene>
<evidence type="ECO:0000256" key="21">
    <source>
        <dbReference type="ARBA" id="ARBA00078358"/>
    </source>
</evidence>
<comment type="pathway">
    <text evidence="2">Lipid metabolism; fatty acid beta-oxidation.</text>
</comment>
<evidence type="ECO:0000256" key="8">
    <source>
        <dbReference type="ARBA" id="ARBA00022990"/>
    </source>
</evidence>
<evidence type="ECO:0000256" key="9">
    <source>
        <dbReference type="ARBA" id="ARBA00023098"/>
    </source>
</evidence>
<evidence type="ECO:0000256" key="18">
    <source>
        <dbReference type="ARBA" id="ARBA00056147"/>
    </source>
</evidence>
<keyword evidence="7" id="KW-0809">Transit peptide</keyword>
<evidence type="ECO:0000256" key="13">
    <source>
        <dbReference type="ARBA" id="ARBA00036336"/>
    </source>
</evidence>
<keyword evidence="8" id="KW-0007">Acetylation</keyword>
<evidence type="ECO:0000256" key="10">
    <source>
        <dbReference type="ARBA" id="ARBA00023128"/>
    </source>
</evidence>
<proteinExistence type="inferred from homology"/>
<dbReference type="PANTHER" id="PTHR11941">
    <property type="entry name" value="ENOYL-COA HYDRATASE-RELATED"/>
    <property type="match status" value="1"/>
</dbReference>
<dbReference type="GeneID" id="117345559"/>
<comment type="catalytic activity">
    <reaction evidence="14">
        <text>(3Z)-decenoyl-CoA = (2E)-decenoyl-CoA</text>
        <dbReference type="Rhea" id="RHEA:77195"/>
        <dbReference type="ChEBI" id="CHEBI:61406"/>
        <dbReference type="ChEBI" id="CHEBI:195601"/>
    </reaction>
    <physiologicalReaction direction="left-to-right" evidence="14">
        <dbReference type="Rhea" id="RHEA:77196"/>
    </physiologicalReaction>
</comment>
<dbReference type="InParanoid" id="A0A6P8P567"/>
<evidence type="ECO:0000256" key="2">
    <source>
        <dbReference type="ARBA" id="ARBA00005005"/>
    </source>
</evidence>
<dbReference type="FunFam" id="3.90.226.10:FF:000034">
    <property type="entry name" value="Enoyl-CoA delta isomerase 1"/>
    <property type="match status" value="1"/>
</dbReference>
<dbReference type="InterPro" id="IPR029045">
    <property type="entry name" value="ClpP/crotonase-like_dom_sf"/>
</dbReference>
<comment type="function">
    <text evidence="18">Key enzyme of fatty acid beta-oxidation. Able to isomerize both 3-cis (3Z) and 3-trans (3E) double bonds into the 2-trans (2E) form in a range of enoyl-CoA species, with a preference for (3Z)-enoyl-CoAs over (3E)-enoyl-CoAs. The catalytic efficiency of this enzyme is not affected by the fatty acyl chain length.</text>
</comment>
<comment type="similarity">
    <text evidence="3 24">Belongs to the enoyl-CoA hydratase/isomerase family.</text>
</comment>
<evidence type="ECO:0000256" key="11">
    <source>
        <dbReference type="ARBA" id="ARBA00023235"/>
    </source>
</evidence>
<evidence type="ECO:0000313" key="26">
    <source>
        <dbReference type="RefSeq" id="XP_033770268.1"/>
    </source>
</evidence>
<dbReference type="Gene3D" id="6.10.250.170">
    <property type="match status" value="1"/>
</dbReference>
<evidence type="ECO:0000256" key="15">
    <source>
        <dbReference type="ARBA" id="ARBA00051293"/>
    </source>
</evidence>
<evidence type="ECO:0000256" key="16">
    <source>
        <dbReference type="ARBA" id="ARBA00052376"/>
    </source>
</evidence>
<comment type="subunit">
    <text evidence="4">Homotrimer.</text>
</comment>
<comment type="catalytic activity">
    <reaction evidence="13">
        <text>(3Z)-hexenoyl-CoA = (2E)-hexenoyl-CoA</text>
        <dbReference type="Rhea" id="RHEA:45748"/>
        <dbReference type="ChEBI" id="CHEBI:62077"/>
        <dbReference type="ChEBI" id="CHEBI:85415"/>
    </reaction>
    <physiologicalReaction direction="left-to-right" evidence="13">
        <dbReference type="Rhea" id="RHEA:45749"/>
    </physiologicalReaction>
</comment>
<evidence type="ECO:0000256" key="20">
    <source>
        <dbReference type="ARBA" id="ARBA00076241"/>
    </source>
</evidence>
<evidence type="ECO:0000256" key="1">
    <source>
        <dbReference type="ARBA" id="ARBA00004305"/>
    </source>
</evidence>
<evidence type="ECO:0000256" key="6">
    <source>
        <dbReference type="ARBA" id="ARBA00022832"/>
    </source>
</evidence>
<protein>
    <recommendedName>
        <fullName evidence="19">Enoyl-CoA delta isomerase 1, mitochondrial</fullName>
        <ecNumber evidence="5">5.3.3.8</ecNumber>
    </recommendedName>
    <alternativeName>
        <fullName evidence="23">3,2-trans-enoyl-CoA isomerase</fullName>
    </alternativeName>
    <alternativeName>
        <fullName evidence="20 21">Delta(3),Delta(2)-enoyl-CoA isomerase</fullName>
    </alternativeName>
    <alternativeName>
        <fullName evidence="22">Dodecenoyl-CoA isomerase</fullName>
    </alternativeName>
</protein>
<reference evidence="26" key="1">
    <citation type="submission" date="2025-08" db="UniProtKB">
        <authorList>
            <consortium name="RefSeq"/>
        </authorList>
    </citation>
    <scope>IDENTIFICATION</scope>
</reference>
<evidence type="ECO:0000256" key="24">
    <source>
        <dbReference type="RuleBase" id="RU003707"/>
    </source>
</evidence>
<dbReference type="PROSITE" id="PS00166">
    <property type="entry name" value="ENOYL_COA_HYDRATASE"/>
    <property type="match status" value="1"/>
</dbReference>
<evidence type="ECO:0000256" key="7">
    <source>
        <dbReference type="ARBA" id="ARBA00022946"/>
    </source>
</evidence>
<dbReference type="SUPFAM" id="SSF52096">
    <property type="entry name" value="ClpP/crotonase"/>
    <property type="match status" value="1"/>
</dbReference>
<sequence length="308" mass="34367">MIATLLIQHEKLEQLPSGGTLSPYGVHQKHGQITSQALQLLSSQRRQFSNTYISVKLDETSGVAVMKLKRPPVNSLNMELLTEFAINLEKLEIDRGCRGVILTSAVPRIFSAGLDITEMCGKNADHYGEFWRAVQEMWLKLYGSSMVTIAAINGSSPAGGCLMALSCDYRIIANNKKYTIGLNETQLGIVAPFWFKDIITEVIGHRAAERSLQLGMLYSPTDALKIGLVDEVVAEDKVQSTASAVMAQWLTLPDHARQITKSMMRKPSLDRLVTHREADITNFVSYITRDSIQKSLQMYMEMLKKKGR</sequence>
<evidence type="ECO:0000256" key="17">
    <source>
        <dbReference type="ARBA" id="ARBA00052542"/>
    </source>
</evidence>
<dbReference type="OrthoDB" id="1696280at2759"/>
<evidence type="ECO:0000256" key="22">
    <source>
        <dbReference type="ARBA" id="ARBA00082088"/>
    </source>
</evidence>
<dbReference type="InterPro" id="IPR001753">
    <property type="entry name" value="Enoyl-CoA_hydra/iso"/>
</dbReference>
<dbReference type="InterPro" id="IPR018376">
    <property type="entry name" value="Enoyl-CoA_hyd/isom_CS"/>
</dbReference>
<keyword evidence="25" id="KW-1185">Reference proteome</keyword>
<dbReference type="GO" id="GO:0005759">
    <property type="term" value="C:mitochondrial matrix"/>
    <property type="evidence" value="ECO:0007669"/>
    <property type="project" value="UniProtKB-SubCell"/>
</dbReference>